<keyword evidence="1" id="KW-0472">Membrane</keyword>
<feature type="transmembrane region" description="Helical" evidence="1">
    <location>
        <begin position="15"/>
        <end position="34"/>
    </location>
</feature>
<comment type="caution">
    <text evidence="2">The sequence shown here is derived from an EMBL/GenBank/DDBJ whole genome shotgun (WGS) entry which is preliminary data.</text>
</comment>
<keyword evidence="1" id="KW-0812">Transmembrane</keyword>
<evidence type="ECO:0000313" key="2">
    <source>
        <dbReference type="EMBL" id="MDD9319996.1"/>
    </source>
</evidence>
<gene>
    <name evidence="2" type="ORF">M0O54_07635</name>
</gene>
<dbReference type="Proteomes" id="UP001150055">
    <property type="component" value="Unassembled WGS sequence"/>
</dbReference>
<evidence type="ECO:0000256" key="1">
    <source>
        <dbReference type="SAM" id="Phobius"/>
    </source>
</evidence>
<reference evidence="2" key="1">
    <citation type="submission" date="2022-12" db="EMBL/GenBank/DDBJ databases">
        <title>Acinetobacter lactucae: Emerging opportunistic pathogenic species of genus Acinetobacter isolated from immunocompromised patients in clinical settings of India.</title>
        <authorList>
            <person name="Amar A.K."/>
            <person name="Sawant A.R."/>
            <person name="Meera M."/>
            <person name="Tomar A."/>
            <person name="Sistla S."/>
            <person name="Prashanth K."/>
        </authorList>
    </citation>
    <scope>NUCLEOTIDE SEQUENCE</scope>
    <source>
        <strain evidence="2">PKAL1828C</strain>
    </source>
</reference>
<accession>A0AB35K3B5</accession>
<dbReference type="AlphaFoldDB" id="A0AB35K3B5"/>
<name>A0AB35K3B5_9GAMM</name>
<keyword evidence="1" id="KW-1133">Transmembrane helix</keyword>
<organism evidence="2 3">
    <name type="scientific">Acinetobacter lactucae</name>
    <dbReference type="NCBI Taxonomy" id="1785128"/>
    <lineage>
        <taxon>Bacteria</taxon>
        <taxon>Pseudomonadati</taxon>
        <taxon>Pseudomonadota</taxon>
        <taxon>Gammaproteobacteria</taxon>
        <taxon>Moraxellales</taxon>
        <taxon>Moraxellaceae</taxon>
        <taxon>Acinetobacter</taxon>
        <taxon>Acinetobacter calcoaceticus/baumannii complex</taxon>
    </lineage>
</organism>
<proteinExistence type="predicted"/>
<protein>
    <submittedName>
        <fullName evidence="2">Uncharacterized protein</fullName>
    </submittedName>
</protein>
<dbReference type="EMBL" id="JALNTG010000020">
    <property type="protein sequence ID" value="MDD9319996.1"/>
    <property type="molecule type" value="Genomic_DNA"/>
</dbReference>
<sequence length="37" mass="4604">MDFLKFLRSFNTLNTYLIFSFILLMGLIVYFYYIEPR</sequence>
<evidence type="ECO:0000313" key="3">
    <source>
        <dbReference type="Proteomes" id="UP001150055"/>
    </source>
</evidence>